<dbReference type="PIRSF" id="PIRSF000390">
    <property type="entry name" value="PLP_StrS"/>
    <property type="match status" value="1"/>
</dbReference>
<name>A0A516GX56_9PROT</name>
<comment type="similarity">
    <text evidence="2 5">Belongs to the DegT/DnrJ/EryC1 family.</text>
</comment>
<protein>
    <submittedName>
        <fullName evidence="6">DegT/DnrJ/EryC1/StrS family aminotransferase</fullName>
    </submittedName>
</protein>
<evidence type="ECO:0000256" key="3">
    <source>
        <dbReference type="PIRSR" id="PIRSR000390-1"/>
    </source>
</evidence>
<keyword evidence="6" id="KW-0808">Transferase</keyword>
<dbReference type="Pfam" id="PF01041">
    <property type="entry name" value="DegT_DnrJ_EryC1"/>
    <property type="match status" value="1"/>
</dbReference>
<keyword evidence="1 4" id="KW-0663">Pyridoxal phosphate</keyword>
<dbReference type="RefSeq" id="WP_144066901.1">
    <property type="nucleotide sequence ID" value="NZ_CP041636.1"/>
</dbReference>
<evidence type="ECO:0000256" key="5">
    <source>
        <dbReference type="RuleBase" id="RU004508"/>
    </source>
</evidence>
<feature type="modified residue" description="N6-(pyridoxal phosphate)lysine" evidence="4">
    <location>
        <position position="190"/>
    </location>
</feature>
<evidence type="ECO:0000256" key="4">
    <source>
        <dbReference type="PIRSR" id="PIRSR000390-2"/>
    </source>
</evidence>
<reference evidence="6 7" key="1">
    <citation type="submission" date="2019-07" db="EMBL/GenBank/DDBJ databases">
        <title>Genome sequencing for Ferrovibrio sp. K5.</title>
        <authorList>
            <person name="Park S.-J."/>
        </authorList>
    </citation>
    <scope>NUCLEOTIDE SEQUENCE [LARGE SCALE GENOMIC DNA]</scope>
    <source>
        <strain evidence="6 7">K5</strain>
    </source>
</reference>
<keyword evidence="7" id="KW-1185">Reference proteome</keyword>
<organism evidence="6 7">
    <name type="scientific">Ferrovibrio terrae</name>
    <dbReference type="NCBI Taxonomy" id="2594003"/>
    <lineage>
        <taxon>Bacteria</taxon>
        <taxon>Pseudomonadati</taxon>
        <taxon>Pseudomonadota</taxon>
        <taxon>Alphaproteobacteria</taxon>
        <taxon>Rhodospirillales</taxon>
        <taxon>Rhodospirillaceae</taxon>
        <taxon>Ferrovibrio</taxon>
    </lineage>
</organism>
<sequence length="372" mass="39191">MIPQTNPKAAYLAQREAIDAAIRRVLENGWYIQGEEVAAFERDFAAYTGSKHAVACASGTDALILALRGLGIGPGDAVITVSHTAVATVAAIQLAGATPVLVDTDEYWAMSPQALEATLQSWPAGAPKPKAVIPVHLYGQPAAITEIAAIAEKHNLILIEDNAQAHGATLNGRMVGRWGKAAAYSLYPTKNLGAIGDGGIVTTDDDSVADALRALREYGWRERYISAIAGMNSRLDPLQAAVLRVKLMALPADTARRQAIAARYSAGLAGLNGLALPRIRAGAAPVYHLYVVDAGARRDELQAKLKDKGVGTLIHYPVPVHLQPAYQGKIALGAGGLPNTERAAKSVLSLPLFPQLPDSDVDTVIAAVKAVW</sequence>
<dbReference type="InterPro" id="IPR015424">
    <property type="entry name" value="PyrdxlP-dep_Trfase"/>
</dbReference>
<dbReference type="GO" id="GO:0008483">
    <property type="term" value="F:transaminase activity"/>
    <property type="evidence" value="ECO:0007669"/>
    <property type="project" value="UniProtKB-KW"/>
</dbReference>
<evidence type="ECO:0000313" key="7">
    <source>
        <dbReference type="Proteomes" id="UP000317496"/>
    </source>
</evidence>
<dbReference type="InterPro" id="IPR015422">
    <property type="entry name" value="PyrdxlP-dep_Trfase_small"/>
</dbReference>
<dbReference type="InterPro" id="IPR015421">
    <property type="entry name" value="PyrdxlP-dep_Trfase_major"/>
</dbReference>
<dbReference type="Gene3D" id="3.40.640.10">
    <property type="entry name" value="Type I PLP-dependent aspartate aminotransferase-like (Major domain)"/>
    <property type="match status" value="1"/>
</dbReference>
<dbReference type="PANTHER" id="PTHR30244:SF36">
    <property type="entry name" value="3-OXO-GLUCOSE-6-PHOSPHATE:GLUTAMATE AMINOTRANSFERASE"/>
    <property type="match status" value="1"/>
</dbReference>
<proteinExistence type="inferred from homology"/>
<dbReference type="KEGG" id="fer:FNB15_00870"/>
<accession>A0A516GX56</accession>
<dbReference type="CDD" id="cd00616">
    <property type="entry name" value="AHBA_syn"/>
    <property type="match status" value="1"/>
</dbReference>
<dbReference type="PANTHER" id="PTHR30244">
    <property type="entry name" value="TRANSAMINASE"/>
    <property type="match status" value="1"/>
</dbReference>
<dbReference type="EMBL" id="CP041636">
    <property type="protein sequence ID" value="QDO95920.1"/>
    <property type="molecule type" value="Genomic_DNA"/>
</dbReference>
<dbReference type="Proteomes" id="UP000317496">
    <property type="component" value="Chromosome"/>
</dbReference>
<dbReference type="InterPro" id="IPR000653">
    <property type="entry name" value="DegT/StrS_aminotransferase"/>
</dbReference>
<evidence type="ECO:0000256" key="1">
    <source>
        <dbReference type="ARBA" id="ARBA00022898"/>
    </source>
</evidence>
<dbReference type="AlphaFoldDB" id="A0A516GX56"/>
<dbReference type="OrthoDB" id="9768668at2"/>
<dbReference type="GO" id="GO:0030170">
    <property type="term" value="F:pyridoxal phosphate binding"/>
    <property type="evidence" value="ECO:0007669"/>
    <property type="project" value="TreeGrafter"/>
</dbReference>
<evidence type="ECO:0000256" key="2">
    <source>
        <dbReference type="ARBA" id="ARBA00037999"/>
    </source>
</evidence>
<gene>
    <name evidence="6" type="ORF">FNB15_00870</name>
</gene>
<dbReference type="Gene3D" id="3.90.1150.10">
    <property type="entry name" value="Aspartate Aminotransferase, domain 1"/>
    <property type="match status" value="1"/>
</dbReference>
<dbReference type="GO" id="GO:0000271">
    <property type="term" value="P:polysaccharide biosynthetic process"/>
    <property type="evidence" value="ECO:0007669"/>
    <property type="project" value="TreeGrafter"/>
</dbReference>
<dbReference type="SUPFAM" id="SSF53383">
    <property type="entry name" value="PLP-dependent transferases"/>
    <property type="match status" value="1"/>
</dbReference>
<feature type="active site" description="Proton acceptor" evidence="3">
    <location>
        <position position="190"/>
    </location>
</feature>
<keyword evidence="6" id="KW-0032">Aminotransferase</keyword>
<evidence type="ECO:0000313" key="6">
    <source>
        <dbReference type="EMBL" id="QDO95920.1"/>
    </source>
</evidence>